<dbReference type="EMBL" id="CAADFO010000028">
    <property type="protein sequence ID" value="VFK27558.1"/>
    <property type="molecule type" value="Genomic_DNA"/>
</dbReference>
<dbReference type="Pfam" id="PF12784">
    <property type="entry name" value="PDDEXK_2"/>
    <property type="match status" value="1"/>
</dbReference>
<dbReference type="NCBIfam" id="TIGR01784">
    <property type="entry name" value="T_den_put_tspse"/>
    <property type="match status" value="1"/>
</dbReference>
<accession>A0A450XE67</accession>
<dbReference type="PANTHER" id="PTHR41317:SF1">
    <property type="entry name" value="PD-(D_E)XK NUCLEASE FAMILY TRANSPOSASE"/>
    <property type="match status" value="1"/>
</dbReference>
<evidence type="ECO:0000313" key="2">
    <source>
        <dbReference type="EMBL" id="VFK27558.1"/>
    </source>
</evidence>
<reference evidence="2" key="1">
    <citation type="submission" date="2019-02" db="EMBL/GenBank/DDBJ databases">
        <authorList>
            <person name="Gruber-Vodicka R. H."/>
            <person name="Seah K. B. B."/>
        </authorList>
    </citation>
    <scope>NUCLEOTIDE SEQUENCE</scope>
    <source>
        <strain evidence="2">BECK_BZ197</strain>
    </source>
</reference>
<dbReference type="Pfam" id="PF14261">
    <property type="entry name" value="DUF4351"/>
    <property type="match status" value="1"/>
</dbReference>
<proteinExistence type="predicted"/>
<gene>
    <name evidence="2" type="ORF">BECKMB1821G_GA0114241_102846</name>
</gene>
<sequence>MARAPPRMAAKHLKGYGGGMISKYFNPYTDFGFKKLFGEEANKDLLTDFLNQMLPEHHQIAELDFRNTEQLPDVPLARKAIFDVHCISTIGTRFIVEMQKVRAPFFKDRSVFYATFPIRDQARRGEWLFKLDPVYFVAILDFVFDEAEEMQKFRRDVALRDQDGKLFFDKLHFKFLQMPLFTKQEHELETHFDKWLYFLKHLESFDHIPAILDEPIFQKAFHTAELANLNPDQYLDYEKNLLDHWTIKATMVAIQNESEAKGLAKGREKGRAEGRIEGEVAVLRRQLVRRFGNLPGWVESRLSEASAVQLEAWTERILEVKSLAALFEV</sequence>
<dbReference type="InterPro" id="IPR010106">
    <property type="entry name" value="RpnA"/>
</dbReference>
<organism evidence="2">
    <name type="scientific">Candidatus Kentrum sp. MB</name>
    <dbReference type="NCBI Taxonomy" id="2138164"/>
    <lineage>
        <taxon>Bacteria</taxon>
        <taxon>Pseudomonadati</taxon>
        <taxon>Pseudomonadota</taxon>
        <taxon>Gammaproteobacteria</taxon>
        <taxon>Candidatus Kentrum</taxon>
    </lineage>
</organism>
<name>A0A450XE67_9GAMM</name>
<dbReference type="InterPro" id="IPR025587">
    <property type="entry name" value="DUF4351"/>
</dbReference>
<feature type="domain" description="DUF4351" evidence="1">
    <location>
        <begin position="273"/>
        <end position="326"/>
    </location>
</feature>
<dbReference type="AlphaFoldDB" id="A0A450XE67"/>
<evidence type="ECO:0000259" key="1">
    <source>
        <dbReference type="Pfam" id="PF14261"/>
    </source>
</evidence>
<protein>
    <recommendedName>
        <fullName evidence="1">DUF4351 domain-containing protein</fullName>
    </recommendedName>
</protein>
<dbReference type="PANTHER" id="PTHR41317">
    <property type="entry name" value="PD-(D_E)XK NUCLEASE FAMILY TRANSPOSASE"/>
    <property type="match status" value="1"/>
</dbReference>